<name>A0AAD3XL89_NEPGR</name>
<dbReference type="AlphaFoldDB" id="A0AAD3XL89"/>
<accession>A0AAD3XL89</accession>
<keyword evidence="2" id="KW-1185">Reference proteome</keyword>
<reference evidence="1" key="1">
    <citation type="submission" date="2023-05" db="EMBL/GenBank/DDBJ databases">
        <title>Nepenthes gracilis genome sequencing.</title>
        <authorList>
            <person name="Fukushima K."/>
        </authorList>
    </citation>
    <scope>NUCLEOTIDE SEQUENCE</scope>
    <source>
        <strain evidence="1">SING2019-196</strain>
    </source>
</reference>
<evidence type="ECO:0000313" key="2">
    <source>
        <dbReference type="Proteomes" id="UP001279734"/>
    </source>
</evidence>
<dbReference type="Gene3D" id="3.10.10.10">
    <property type="entry name" value="HIV Type 1 Reverse Transcriptase, subunit A, domain 1"/>
    <property type="match status" value="1"/>
</dbReference>
<dbReference type="EMBL" id="BSYO01000008">
    <property type="protein sequence ID" value="GMH08787.1"/>
    <property type="molecule type" value="Genomic_DNA"/>
</dbReference>
<sequence>MCVQIGGSLTGILRNELITFLQRNADIFAWTPADMPEILAEVMVHKLGLYPSQKPVRQKQRNHSVEKSIAIREEVKKLLDAGFIREVNFTDVNKACQKYNFPFPGSTCQLTQQSNMSC</sequence>
<dbReference type="InterPro" id="IPR043502">
    <property type="entry name" value="DNA/RNA_pol_sf"/>
</dbReference>
<protein>
    <recommendedName>
        <fullName evidence="3">Reverse transcriptase domain-containing protein</fullName>
    </recommendedName>
</protein>
<organism evidence="1 2">
    <name type="scientific">Nepenthes gracilis</name>
    <name type="common">Slender pitcher plant</name>
    <dbReference type="NCBI Taxonomy" id="150966"/>
    <lineage>
        <taxon>Eukaryota</taxon>
        <taxon>Viridiplantae</taxon>
        <taxon>Streptophyta</taxon>
        <taxon>Embryophyta</taxon>
        <taxon>Tracheophyta</taxon>
        <taxon>Spermatophyta</taxon>
        <taxon>Magnoliopsida</taxon>
        <taxon>eudicotyledons</taxon>
        <taxon>Gunneridae</taxon>
        <taxon>Pentapetalae</taxon>
        <taxon>Caryophyllales</taxon>
        <taxon>Nepenthaceae</taxon>
        <taxon>Nepenthes</taxon>
    </lineage>
</organism>
<gene>
    <name evidence="1" type="ORF">Nepgr_010627</name>
</gene>
<dbReference type="Proteomes" id="UP001279734">
    <property type="component" value="Unassembled WGS sequence"/>
</dbReference>
<dbReference type="SUPFAM" id="SSF56672">
    <property type="entry name" value="DNA/RNA polymerases"/>
    <property type="match status" value="1"/>
</dbReference>
<evidence type="ECO:0000313" key="1">
    <source>
        <dbReference type="EMBL" id="GMH08787.1"/>
    </source>
</evidence>
<proteinExistence type="predicted"/>
<comment type="caution">
    <text evidence="1">The sequence shown here is derived from an EMBL/GenBank/DDBJ whole genome shotgun (WGS) entry which is preliminary data.</text>
</comment>
<evidence type="ECO:0008006" key="3">
    <source>
        <dbReference type="Google" id="ProtNLM"/>
    </source>
</evidence>